<keyword evidence="2" id="KW-0472">Membrane</keyword>
<dbReference type="Pfam" id="PF20990">
    <property type="entry name" value="DUF2207_C"/>
    <property type="match status" value="1"/>
</dbReference>
<protein>
    <recommendedName>
        <fullName evidence="7">DUF2207 domain-containing protein</fullName>
    </recommendedName>
</protein>
<dbReference type="Proteomes" id="UP000237819">
    <property type="component" value="Unassembled WGS sequence"/>
</dbReference>
<accession>A0A2S8GI53</accession>
<feature type="compositionally biased region" description="Gly residues" evidence="1">
    <location>
        <begin position="664"/>
        <end position="688"/>
    </location>
</feature>
<dbReference type="OrthoDB" id="9767603at2"/>
<dbReference type="RefSeq" id="WP_105337522.1">
    <property type="nucleotide sequence ID" value="NZ_PUHZ01000021.1"/>
</dbReference>
<keyword evidence="2" id="KW-0812">Transmembrane</keyword>
<evidence type="ECO:0008006" key="7">
    <source>
        <dbReference type="Google" id="ProtNLM"/>
    </source>
</evidence>
<sequence>MIYIQPIAGEKGLLNGLLHSGGRTSSSRWTTIFALLAAILFVATPFDSYAAENGQLANEETIHHYDVDIRVQPDSKLHIVETIEVTALGDKIKRGIFREFPIYSYPILGMRQKHALKVISATRNREPEKFHVEEPNENHADFARIYLGDENQRLNKGKYVYTIEYVTDDWLHHGDQEDELYWNVTGNYWDFPIEHSSVTIHLPADVPADKLTINAWTGAAGAKEEAWREVDVDGGLIKLETTAPLPRREGWTISVKFPTGAITFPPESEIYAQMLSDNADIFFTLFAVLCALVVYTIGWIMVGRDPSPGAVMIQDVPPGDLSPAAARYIEKMGFDNTCLATALVYAASEGAIELKQDQLGNYSVQMISSEKLGELPEDIQSLVRGLVGSRGRITFTKLQHKRIAAALSDFKKTLAKNYRGSHFVTNFWWSVWGASVSVAGMVMAIVSTPNFALGLFFTVWLSFWTIGVFALGTAVLGAWKAVMFAPGGVIGRGIAMGGAIFITAFATPFFIAEIVVLGIFATQVSFFIPFGILLLVIMGWRFFHWMKRPTHEGRQVLDHLDGYRQWLEGEFVRQVSYAATPEEGATLFDQRLPWAMALGMANGWYKELGARVLDASKFNSSLGSNNSSRLFGPSGTTAGGFFTGAALAGALGGAVSASSVSPSKGGGSSSSGGGSSGGGGGGGGGGGW</sequence>
<dbReference type="Pfam" id="PF09972">
    <property type="entry name" value="DUF2207"/>
    <property type="match status" value="1"/>
</dbReference>
<feature type="transmembrane region" description="Helical" evidence="2">
    <location>
        <begin position="281"/>
        <end position="302"/>
    </location>
</feature>
<evidence type="ECO:0000259" key="4">
    <source>
        <dbReference type="Pfam" id="PF20990"/>
    </source>
</evidence>
<feature type="transmembrane region" description="Helical" evidence="2">
    <location>
        <begin position="494"/>
        <end position="520"/>
    </location>
</feature>
<dbReference type="InterPro" id="IPR018702">
    <property type="entry name" value="DUF2207"/>
</dbReference>
<comment type="caution">
    <text evidence="5">The sequence shown here is derived from an EMBL/GenBank/DDBJ whole genome shotgun (WGS) entry which is preliminary data.</text>
</comment>
<feature type="domain" description="DUF2207" evidence="3">
    <location>
        <begin position="61"/>
        <end position="257"/>
    </location>
</feature>
<evidence type="ECO:0000313" key="6">
    <source>
        <dbReference type="Proteomes" id="UP000237819"/>
    </source>
</evidence>
<dbReference type="EMBL" id="PUHZ01000021">
    <property type="protein sequence ID" value="PQO44123.1"/>
    <property type="molecule type" value="Genomic_DNA"/>
</dbReference>
<dbReference type="AlphaFoldDB" id="A0A2S8GI53"/>
<reference evidence="5 6" key="1">
    <citation type="submission" date="2018-02" db="EMBL/GenBank/DDBJ databases">
        <title>Comparative genomes isolates from brazilian mangrove.</title>
        <authorList>
            <person name="Araujo J.E."/>
            <person name="Taketani R.G."/>
            <person name="Silva M.C.P."/>
            <person name="Loureco M.V."/>
            <person name="Andreote F.D."/>
        </authorList>
    </citation>
    <scope>NUCLEOTIDE SEQUENCE [LARGE SCALE GENOMIC DNA]</scope>
    <source>
        <strain evidence="5 6">Nap-Phe MGV</strain>
    </source>
</reference>
<evidence type="ECO:0000256" key="2">
    <source>
        <dbReference type="SAM" id="Phobius"/>
    </source>
</evidence>
<dbReference type="InterPro" id="IPR048389">
    <property type="entry name" value="YciQ-like_C"/>
</dbReference>
<name>A0A2S8GI53_9BACT</name>
<feature type="domain" description="Predicted membrane protein YciQ-like C-terminal" evidence="4">
    <location>
        <begin position="315"/>
        <end position="608"/>
    </location>
</feature>
<evidence type="ECO:0000259" key="3">
    <source>
        <dbReference type="Pfam" id="PF09972"/>
    </source>
</evidence>
<organism evidence="5 6">
    <name type="scientific">Blastopirellula marina</name>
    <dbReference type="NCBI Taxonomy" id="124"/>
    <lineage>
        <taxon>Bacteria</taxon>
        <taxon>Pseudomonadati</taxon>
        <taxon>Planctomycetota</taxon>
        <taxon>Planctomycetia</taxon>
        <taxon>Pirellulales</taxon>
        <taxon>Pirellulaceae</taxon>
        <taxon>Blastopirellula</taxon>
    </lineage>
</organism>
<gene>
    <name evidence="5" type="ORF">C5Y93_21545</name>
</gene>
<feature type="transmembrane region" description="Helical" evidence="2">
    <location>
        <begin position="426"/>
        <end position="446"/>
    </location>
</feature>
<keyword evidence="2" id="KW-1133">Transmembrane helix</keyword>
<evidence type="ECO:0000313" key="5">
    <source>
        <dbReference type="EMBL" id="PQO44123.1"/>
    </source>
</evidence>
<feature type="transmembrane region" description="Helical" evidence="2">
    <location>
        <begin position="452"/>
        <end position="482"/>
    </location>
</feature>
<feature type="transmembrane region" description="Helical" evidence="2">
    <location>
        <begin position="526"/>
        <end position="543"/>
    </location>
</feature>
<evidence type="ECO:0000256" key="1">
    <source>
        <dbReference type="SAM" id="MobiDB-lite"/>
    </source>
</evidence>
<feature type="region of interest" description="Disordered" evidence="1">
    <location>
        <begin position="659"/>
        <end position="688"/>
    </location>
</feature>
<proteinExistence type="predicted"/>